<evidence type="ECO:0008006" key="3">
    <source>
        <dbReference type="Google" id="ProtNLM"/>
    </source>
</evidence>
<accession>A0ABY7NCY4</accession>
<gene>
    <name evidence="1" type="ORF">KIV56_17065</name>
</gene>
<name>A0ABY7NCY4_9MICO</name>
<dbReference type="Proteomes" id="UP001212421">
    <property type="component" value="Chromosome"/>
</dbReference>
<dbReference type="EMBL" id="CP075584">
    <property type="protein sequence ID" value="WBM79857.1"/>
    <property type="molecule type" value="Genomic_DNA"/>
</dbReference>
<evidence type="ECO:0000313" key="2">
    <source>
        <dbReference type="Proteomes" id="UP001212421"/>
    </source>
</evidence>
<proteinExistence type="predicted"/>
<sequence length="239" mass="25950">MTVTIDQLEDLGLLFGPAASLLRADRQNDILAGVGQTPREAEVTAFMAASDGALEQALIRSFCQVWGIEPACGLRLISGKAFGKETGQTDHRSIDLVVKIAKDDDGRPISRPVIAIEAKFAAMVNGKWGYCPQHLGHTDRRYSNQIICYVNGCTNSLLDEGVGFVWLGLPSKVPGQPLWGKKAINPNDGLEDAFVEQTAATQRWRMLTWPSLFADVDNIAANSDVRDAVLRALGRGTRA</sequence>
<organism evidence="1 2">
    <name type="scientific">Cryobacterium breve</name>
    <dbReference type="NCBI Taxonomy" id="1259258"/>
    <lineage>
        <taxon>Bacteria</taxon>
        <taxon>Bacillati</taxon>
        <taxon>Actinomycetota</taxon>
        <taxon>Actinomycetes</taxon>
        <taxon>Micrococcales</taxon>
        <taxon>Microbacteriaceae</taxon>
        <taxon>Cryobacterium</taxon>
    </lineage>
</organism>
<evidence type="ECO:0000313" key="1">
    <source>
        <dbReference type="EMBL" id="WBM79857.1"/>
    </source>
</evidence>
<protein>
    <recommendedName>
        <fullName evidence="3">Restriction endonuclease</fullName>
    </recommendedName>
</protein>
<keyword evidence="2" id="KW-1185">Reference proteome</keyword>
<dbReference type="RefSeq" id="WP_281534467.1">
    <property type="nucleotide sequence ID" value="NZ_CP075584.1"/>
</dbReference>
<reference evidence="1 2" key="1">
    <citation type="submission" date="2021-05" db="EMBL/GenBank/DDBJ databases">
        <authorList>
            <person name="Kumar R."/>
            <person name="Kumar A."/>
            <person name="Mukhia S."/>
        </authorList>
    </citation>
    <scope>NUCLEOTIDE SEQUENCE [LARGE SCALE GENOMIC DNA]</scope>
    <source>
        <strain evidence="1 2">ERMR7:08</strain>
    </source>
</reference>